<protein>
    <submittedName>
        <fullName evidence="2">Uncharacterized protein</fullName>
    </submittedName>
</protein>
<dbReference type="EMBL" id="CACVKT020008451">
    <property type="protein sequence ID" value="CAC5415619.1"/>
    <property type="molecule type" value="Genomic_DNA"/>
</dbReference>
<evidence type="ECO:0000313" key="3">
    <source>
        <dbReference type="Proteomes" id="UP000507470"/>
    </source>
</evidence>
<feature type="region of interest" description="Disordered" evidence="1">
    <location>
        <begin position="1"/>
        <end position="34"/>
    </location>
</feature>
<evidence type="ECO:0000313" key="2">
    <source>
        <dbReference type="EMBL" id="CAC5415619.1"/>
    </source>
</evidence>
<proteinExistence type="predicted"/>
<organism evidence="2 3">
    <name type="scientific">Mytilus coruscus</name>
    <name type="common">Sea mussel</name>
    <dbReference type="NCBI Taxonomy" id="42192"/>
    <lineage>
        <taxon>Eukaryota</taxon>
        <taxon>Metazoa</taxon>
        <taxon>Spiralia</taxon>
        <taxon>Lophotrochozoa</taxon>
        <taxon>Mollusca</taxon>
        <taxon>Bivalvia</taxon>
        <taxon>Autobranchia</taxon>
        <taxon>Pteriomorphia</taxon>
        <taxon>Mytilida</taxon>
        <taxon>Mytiloidea</taxon>
        <taxon>Mytilidae</taxon>
        <taxon>Mytilinae</taxon>
        <taxon>Mytilus</taxon>
    </lineage>
</organism>
<gene>
    <name evidence="2" type="ORF">MCOR_48306</name>
</gene>
<dbReference type="Proteomes" id="UP000507470">
    <property type="component" value="Unassembled WGS sequence"/>
</dbReference>
<accession>A0A6J8E459</accession>
<name>A0A6J8E459_MYTCO</name>
<feature type="compositionally biased region" description="Polar residues" evidence="1">
    <location>
        <begin position="14"/>
        <end position="34"/>
    </location>
</feature>
<sequence length="163" mass="18136">MYAFSLPKYETVEPSCTQEPSSDNANRSVQNSPDAEDQTFTVNYIVVYNLNEINNITDNAVSDRNINESRIEPTDISSVTATLPPRINLDINNATSVHLQGAASAQMNNMLLNTLQLYEQTLLQGNYNRPRLLHHDLTTPSFTLQSAMAASFMSSPISNPLER</sequence>
<keyword evidence="3" id="KW-1185">Reference proteome</keyword>
<evidence type="ECO:0000256" key="1">
    <source>
        <dbReference type="SAM" id="MobiDB-lite"/>
    </source>
</evidence>
<reference evidence="2 3" key="1">
    <citation type="submission" date="2020-06" db="EMBL/GenBank/DDBJ databases">
        <authorList>
            <person name="Li R."/>
            <person name="Bekaert M."/>
        </authorList>
    </citation>
    <scope>NUCLEOTIDE SEQUENCE [LARGE SCALE GENOMIC DNA]</scope>
    <source>
        <strain evidence="3">wild</strain>
    </source>
</reference>
<dbReference type="AlphaFoldDB" id="A0A6J8E459"/>